<keyword evidence="11" id="KW-1185">Reference proteome</keyword>
<feature type="binding site" evidence="9">
    <location>
        <position position="188"/>
    </location>
    <ligand>
        <name>sn-glycerol 1-phosphate</name>
        <dbReference type="ChEBI" id="CHEBI:57685"/>
    </ligand>
</feature>
<comment type="cofactor">
    <cofactor evidence="9">
        <name>Mg(2+)</name>
        <dbReference type="ChEBI" id="CHEBI:18420"/>
    </cofactor>
</comment>
<dbReference type="InterPro" id="IPR008205">
    <property type="entry name" value="GGGP_HepGP_synthase"/>
</dbReference>
<comment type="caution">
    <text evidence="9">Lacks conserved residue(s) required for the propagation of feature annotation.</text>
</comment>
<keyword evidence="7 9" id="KW-1208">Phospholipid metabolism</keyword>
<dbReference type="Pfam" id="PF01884">
    <property type="entry name" value="PcrB"/>
    <property type="match status" value="1"/>
</dbReference>
<name>A0ABS2N3T4_9BACI</name>
<evidence type="ECO:0000256" key="3">
    <source>
        <dbReference type="ARBA" id="ARBA00022723"/>
    </source>
</evidence>
<dbReference type="Gene3D" id="3.20.20.390">
    <property type="entry name" value="FMN-linked oxidoreductases"/>
    <property type="match status" value="1"/>
</dbReference>
<comment type="caution">
    <text evidence="10">The sequence shown here is derived from an EMBL/GenBank/DDBJ whole genome shotgun (WGS) entry which is preliminary data.</text>
</comment>
<evidence type="ECO:0000256" key="4">
    <source>
        <dbReference type="ARBA" id="ARBA00022842"/>
    </source>
</evidence>
<dbReference type="GO" id="GO:0016740">
    <property type="term" value="F:transferase activity"/>
    <property type="evidence" value="ECO:0007669"/>
    <property type="project" value="UniProtKB-KW"/>
</dbReference>
<keyword evidence="4 9" id="KW-0460">Magnesium</keyword>
<feature type="binding site" evidence="9">
    <location>
        <position position="40"/>
    </location>
    <ligand>
        <name>Mg(2+)</name>
        <dbReference type="ChEBI" id="CHEBI:18420"/>
    </ligand>
</feature>
<sequence length="228" mass="26102">MYNVKEWEHVFKLDPNKEISDENLEKICESGTDAIIVGGTDHVTLDGVLHLLSRVRRYTVPCVLEVSNIESITPGYDYYFVPMVFNSGSKKWMLDVQHQAVKEYGNVINWNELFVEGYCIMNERAKVFQKTDSFIPEREDVIAYAQMAEHMFQLPFFYLEYSGEYGDPDLVKEVKGHLSNTQLIYGGGIDSEERAAEMAAIADVVVIGNIIYDNFKQALRTVKAVKKY</sequence>
<dbReference type="Proteomes" id="UP001296943">
    <property type="component" value="Unassembled WGS sequence"/>
</dbReference>
<dbReference type="InterPro" id="IPR039074">
    <property type="entry name" value="GGGP/HepGP_synthase_I"/>
</dbReference>
<keyword evidence="6 9" id="KW-0594">Phospholipid biosynthesis</keyword>
<evidence type="ECO:0000256" key="8">
    <source>
        <dbReference type="ARBA" id="ARBA00048318"/>
    </source>
</evidence>
<dbReference type="PANTHER" id="PTHR40029">
    <property type="match status" value="1"/>
</dbReference>
<comment type="subunit">
    <text evidence="9">Homodimer.</text>
</comment>
<evidence type="ECO:0000256" key="2">
    <source>
        <dbReference type="ARBA" id="ARBA00022679"/>
    </source>
</evidence>
<evidence type="ECO:0000256" key="7">
    <source>
        <dbReference type="ARBA" id="ARBA00023264"/>
    </source>
</evidence>
<comment type="pathway">
    <text evidence="9">Membrane lipid metabolism; glycerophospholipid metabolism.</text>
</comment>
<keyword evidence="3 9" id="KW-0479">Metal-binding</keyword>
<gene>
    <name evidence="9" type="primary">pcrB</name>
    <name evidence="10" type="ORF">JOC48_003332</name>
</gene>
<feature type="binding site" evidence="9">
    <location>
        <position position="14"/>
    </location>
    <ligand>
        <name>Mg(2+)</name>
        <dbReference type="ChEBI" id="CHEBI:18420"/>
    </ligand>
</feature>
<dbReference type="NCBIfam" id="NF003197">
    <property type="entry name" value="PRK04169.1-1"/>
    <property type="match status" value="1"/>
</dbReference>
<protein>
    <recommendedName>
        <fullName evidence="9">Heptaprenylglyceryl phosphate synthase</fullName>
        <shortName evidence="9">HepGP synthase</shortName>
        <ecNumber evidence="9">2.5.1.n9</ecNumber>
    </recommendedName>
    <alternativeName>
        <fullName evidence="9">Glycerol-1-phosphate heptaprenyltransferase</fullName>
    </alternativeName>
</protein>
<comment type="function">
    <text evidence="9">Prenyltransferase that catalyzes in vivo the transfer of the heptaprenyl moiety of heptaprenyl pyrophosphate (HepPP; 35 carbon atoms) to the C3 hydroxyl of sn-glycerol-1-phosphate (G1P), producing heptaprenylglyceryl phosphate (HepGP). This reaction is an ether-bond-formation step in the biosynthesis of archaea-type G1P-based membrane lipids found in Bacillales.</text>
</comment>
<dbReference type="PANTHER" id="PTHR40029:SF2">
    <property type="entry name" value="HEPTAPRENYLGLYCERYL PHOSPHATE SYNTHASE"/>
    <property type="match status" value="1"/>
</dbReference>
<evidence type="ECO:0000313" key="10">
    <source>
        <dbReference type="EMBL" id="MBM7572801.1"/>
    </source>
</evidence>
<feature type="binding site" evidence="9">
    <location>
        <begin position="208"/>
        <end position="209"/>
    </location>
    <ligand>
        <name>sn-glycerol 1-phosphate</name>
        <dbReference type="ChEBI" id="CHEBI:57685"/>
    </ligand>
</feature>
<feature type="binding site" evidence="9">
    <location>
        <begin position="158"/>
        <end position="163"/>
    </location>
    <ligand>
        <name>sn-glycerol 1-phosphate</name>
        <dbReference type="ChEBI" id="CHEBI:57685"/>
    </ligand>
</feature>
<feature type="binding site" evidence="9">
    <location>
        <position position="12"/>
    </location>
    <ligand>
        <name>sn-glycerol 1-phosphate</name>
        <dbReference type="ChEBI" id="CHEBI:57685"/>
    </ligand>
</feature>
<dbReference type="NCBIfam" id="TIGR01768">
    <property type="entry name" value="GGGP-family"/>
    <property type="match status" value="1"/>
</dbReference>
<keyword evidence="5 9" id="KW-0443">Lipid metabolism</keyword>
<dbReference type="HAMAP" id="MF_00112">
    <property type="entry name" value="GGGP_HepGP_synthase"/>
    <property type="match status" value="1"/>
</dbReference>
<evidence type="ECO:0000256" key="1">
    <source>
        <dbReference type="ARBA" id="ARBA00022516"/>
    </source>
</evidence>
<accession>A0ABS2N3T4</accession>
<evidence type="ECO:0000313" key="11">
    <source>
        <dbReference type="Proteomes" id="UP001296943"/>
    </source>
</evidence>
<comment type="catalytic activity">
    <reaction evidence="8 9">
        <text>sn-glycerol 1-phosphate + all-trans-heptaprenyl diphosphate = 3-heptaprenyl-sn-glycero-1-phosphate + diphosphate</text>
        <dbReference type="Rhea" id="RHEA:33495"/>
        <dbReference type="ChEBI" id="CHEBI:33019"/>
        <dbReference type="ChEBI" id="CHEBI:57685"/>
        <dbReference type="ChEBI" id="CHEBI:58206"/>
        <dbReference type="ChEBI" id="CHEBI:64781"/>
        <dbReference type="EC" id="2.5.1.n9"/>
    </reaction>
</comment>
<proteinExistence type="inferred from homology"/>
<organism evidence="10 11">
    <name type="scientific">Aquibacillus albus</name>
    <dbReference type="NCBI Taxonomy" id="1168171"/>
    <lineage>
        <taxon>Bacteria</taxon>
        <taxon>Bacillati</taxon>
        <taxon>Bacillota</taxon>
        <taxon>Bacilli</taxon>
        <taxon>Bacillales</taxon>
        <taxon>Bacillaceae</taxon>
        <taxon>Aquibacillus</taxon>
    </lineage>
</organism>
<keyword evidence="1 9" id="KW-0444">Lipid biosynthesis</keyword>
<dbReference type="InterPro" id="IPR038597">
    <property type="entry name" value="GGGP/HepGP_synthase_sf"/>
</dbReference>
<evidence type="ECO:0000256" key="9">
    <source>
        <dbReference type="HAMAP-Rule" id="MF_00112"/>
    </source>
</evidence>
<evidence type="ECO:0000256" key="6">
    <source>
        <dbReference type="ARBA" id="ARBA00023209"/>
    </source>
</evidence>
<dbReference type="EMBL" id="JAFBDR010000021">
    <property type="protein sequence ID" value="MBM7572801.1"/>
    <property type="molecule type" value="Genomic_DNA"/>
</dbReference>
<dbReference type="EC" id="2.5.1.n9" evidence="9"/>
<reference evidence="10 11" key="1">
    <citation type="submission" date="2021-01" db="EMBL/GenBank/DDBJ databases">
        <title>Genomic Encyclopedia of Type Strains, Phase IV (KMG-IV): sequencing the most valuable type-strain genomes for metagenomic binning, comparative biology and taxonomic classification.</title>
        <authorList>
            <person name="Goeker M."/>
        </authorList>
    </citation>
    <scope>NUCLEOTIDE SEQUENCE [LARGE SCALE GENOMIC DNA]</scope>
    <source>
        <strain evidence="10 11">DSM 23711</strain>
    </source>
</reference>
<dbReference type="NCBIfam" id="NF003199">
    <property type="entry name" value="PRK04169.1-3"/>
    <property type="match status" value="1"/>
</dbReference>
<evidence type="ECO:0000256" key="5">
    <source>
        <dbReference type="ARBA" id="ARBA00023098"/>
    </source>
</evidence>
<keyword evidence="2 9" id="KW-0808">Transferase</keyword>
<dbReference type="RefSeq" id="WP_204501469.1">
    <property type="nucleotide sequence ID" value="NZ_JAFBDR010000021.1"/>
</dbReference>
<comment type="similarity">
    <text evidence="9">Belongs to the GGGP/HepGP synthase family. Group I subfamily.</text>
</comment>
<dbReference type="CDD" id="cd02812">
    <property type="entry name" value="PcrB_like"/>
    <property type="match status" value="1"/>
</dbReference>
<dbReference type="SUPFAM" id="SSF51395">
    <property type="entry name" value="FMN-linked oxidoreductases"/>
    <property type="match status" value="1"/>
</dbReference>